<accession>A0AAN6U842</accession>
<sequence>MADIMAWGSNLTFPSLSLYPYSTRIPTSWLAKRLQRPHNPHVSGSCSGTLGQHLQLFARELGPSLLCKGIGSESEHRTALSLEHYFTSNYITVVRSRNSEEETAFNDRRHSPALTVGCRVRPGCQGAPDRPSLSRLRCVCAQQQNRELGRWGFMLPRSPTNL</sequence>
<reference evidence="1" key="1">
    <citation type="journal article" date="2023" name="Mol. Phylogenet. Evol.">
        <title>Genome-scale phylogeny and comparative genomics of the fungal order Sordariales.</title>
        <authorList>
            <person name="Hensen N."/>
            <person name="Bonometti L."/>
            <person name="Westerberg I."/>
            <person name="Brannstrom I.O."/>
            <person name="Guillou S."/>
            <person name="Cros-Aarteil S."/>
            <person name="Calhoun S."/>
            <person name="Haridas S."/>
            <person name="Kuo A."/>
            <person name="Mondo S."/>
            <person name="Pangilinan J."/>
            <person name="Riley R."/>
            <person name="LaButti K."/>
            <person name="Andreopoulos B."/>
            <person name="Lipzen A."/>
            <person name="Chen C."/>
            <person name="Yan M."/>
            <person name="Daum C."/>
            <person name="Ng V."/>
            <person name="Clum A."/>
            <person name="Steindorff A."/>
            <person name="Ohm R.A."/>
            <person name="Martin F."/>
            <person name="Silar P."/>
            <person name="Natvig D.O."/>
            <person name="Lalanne C."/>
            <person name="Gautier V."/>
            <person name="Ament-Velasquez S.L."/>
            <person name="Kruys A."/>
            <person name="Hutchinson M.I."/>
            <person name="Powell A.J."/>
            <person name="Barry K."/>
            <person name="Miller A.N."/>
            <person name="Grigoriev I.V."/>
            <person name="Debuchy R."/>
            <person name="Gladieux P."/>
            <person name="Hiltunen Thoren M."/>
            <person name="Johannesson H."/>
        </authorList>
    </citation>
    <scope>NUCLEOTIDE SEQUENCE</scope>
    <source>
        <strain evidence="1">CBS 731.68</strain>
    </source>
</reference>
<dbReference type="AlphaFoldDB" id="A0AAN6U842"/>
<comment type="caution">
    <text evidence="1">The sequence shown here is derived from an EMBL/GenBank/DDBJ whole genome shotgun (WGS) entry which is preliminary data.</text>
</comment>
<proteinExistence type="predicted"/>
<keyword evidence="2" id="KW-1185">Reference proteome</keyword>
<gene>
    <name evidence="1" type="ORF">N657DRAFT_7412</name>
</gene>
<protein>
    <submittedName>
        <fullName evidence="1">Uncharacterized protein</fullName>
    </submittedName>
</protein>
<dbReference type="RefSeq" id="XP_062651964.1">
    <property type="nucleotide sequence ID" value="XM_062797523.1"/>
</dbReference>
<reference evidence="1" key="2">
    <citation type="submission" date="2023-05" db="EMBL/GenBank/DDBJ databases">
        <authorList>
            <consortium name="Lawrence Berkeley National Laboratory"/>
            <person name="Steindorff A."/>
            <person name="Hensen N."/>
            <person name="Bonometti L."/>
            <person name="Westerberg I."/>
            <person name="Brannstrom I.O."/>
            <person name="Guillou S."/>
            <person name="Cros-Aarteil S."/>
            <person name="Calhoun S."/>
            <person name="Haridas S."/>
            <person name="Kuo A."/>
            <person name="Mondo S."/>
            <person name="Pangilinan J."/>
            <person name="Riley R."/>
            <person name="Labutti K."/>
            <person name="Andreopoulos B."/>
            <person name="Lipzen A."/>
            <person name="Chen C."/>
            <person name="Yanf M."/>
            <person name="Daum C."/>
            <person name="Ng V."/>
            <person name="Clum A."/>
            <person name="Ohm R."/>
            <person name="Martin F."/>
            <person name="Silar P."/>
            <person name="Natvig D."/>
            <person name="Lalanne C."/>
            <person name="Gautier V."/>
            <person name="Ament-Velasquez S.L."/>
            <person name="Kruys A."/>
            <person name="Hutchinson M.I."/>
            <person name="Powell A.J."/>
            <person name="Barry K."/>
            <person name="Miller A.N."/>
            <person name="Grigoriev I.V."/>
            <person name="Debuchy R."/>
            <person name="Gladieux P."/>
            <person name="Thoren M.H."/>
            <person name="Johannesson H."/>
        </authorList>
    </citation>
    <scope>NUCLEOTIDE SEQUENCE</scope>
    <source>
        <strain evidence="1">CBS 731.68</strain>
    </source>
</reference>
<organism evidence="1 2">
    <name type="scientific">Parathielavia appendiculata</name>
    <dbReference type="NCBI Taxonomy" id="2587402"/>
    <lineage>
        <taxon>Eukaryota</taxon>
        <taxon>Fungi</taxon>
        <taxon>Dikarya</taxon>
        <taxon>Ascomycota</taxon>
        <taxon>Pezizomycotina</taxon>
        <taxon>Sordariomycetes</taxon>
        <taxon>Sordariomycetidae</taxon>
        <taxon>Sordariales</taxon>
        <taxon>Chaetomiaceae</taxon>
        <taxon>Parathielavia</taxon>
    </lineage>
</organism>
<evidence type="ECO:0000313" key="2">
    <source>
        <dbReference type="Proteomes" id="UP001302602"/>
    </source>
</evidence>
<dbReference type="Proteomes" id="UP001302602">
    <property type="component" value="Unassembled WGS sequence"/>
</dbReference>
<name>A0AAN6U842_9PEZI</name>
<dbReference type="EMBL" id="MU853223">
    <property type="protein sequence ID" value="KAK4128193.1"/>
    <property type="molecule type" value="Genomic_DNA"/>
</dbReference>
<evidence type="ECO:0000313" key="1">
    <source>
        <dbReference type="EMBL" id="KAK4128193.1"/>
    </source>
</evidence>
<dbReference type="GeneID" id="87834302"/>